<name>A0A3M7RFX8_BRAPC</name>
<dbReference type="Proteomes" id="UP000276133">
    <property type="component" value="Unassembled WGS sequence"/>
</dbReference>
<accession>A0A3M7RFX8</accession>
<reference evidence="1 2" key="1">
    <citation type="journal article" date="2018" name="Sci. Rep.">
        <title>Genomic signatures of local adaptation to the degree of environmental predictability in rotifers.</title>
        <authorList>
            <person name="Franch-Gras L."/>
            <person name="Hahn C."/>
            <person name="Garcia-Roger E.M."/>
            <person name="Carmona M.J."/>
            <person name="Serra M."/>
            <person name="Gomez A."/>
        </authorList>
    </citation>
    <scope>NUCLEOTIDE SEQUENCE [LARGE SCALE GENOMIC DNA]</scope>
    <source>
        <strain evidence="1">HYR1</strain>
    </source>
</reference>
<evidence type="ECO:0000313" key="2">
    <source>
        <dbReference type="Proteomes" id="UP000276133"/>
    </source>
</evidence>
<dbReference type="EMBL" id="REGN01003525">
    <property type="protein sequence ID" value="RNA22145.1"/>
    <property type="molecule type" value="Genomic_DNA"/>
</dbReference>
<evidence type="ECO:0000313" key="1">
    <source>
        <dbReference type="EMBL" id="RNA22145.1"/>
    </source>
</evidence>
<keyword evidence="2" id="KW-1185">Reference proteome</keyword>
<organism evidence="1 2">
    <name type="scientific">Brachionus plicatilis</name>
    <name type="common">Marine rotifer</name>
    <name type="synonym">Brachionus muelleri</name>
    <dbReference type="NCBI Taxonomy" id="10195"/>
    <lineage>
        <taxon>Eukaryota</taxon>
        <taxon>Metazoa</taxon>
        <taxon>Spiralia</taxon>
        <taxon>Gnathifera</taxon>
        <taxon>Rotifera</taxon>
        <taxon>Eurotatoria</taxon>
        <taxon>Monogononta</taxon>
        <taxon>Pseudotrocha</taxon>
        <taxon>Ploima</taxon>
        <taxon>Brachionidae</taxon>
        <taxon>Brachionus</taxon>
    </lineage>
</organism>
<gene>
    <name evidence="1" type="ORF">BpHYR1_024087</name>
</gene>
<comment type="caution">
    <text evidence="1">The sequence shown here is derived from an EMBL/GenBank/DDBJ whole genome shotgun (WGS) entry which is preliminary data.</text>
</comment>
<proteinExistence type="predicted"/>
<dbReference type="AlphaFoldDB" id="A0A3M7RFX8"/>
<protein>
    <submittedName>
        <fullName evidence="1">Uncharacterized protein</fullName>
    </submittedName>
</protein>
<sequence>MKKKIDWIVISKLNSETELSTEPNYLLAKYKKKSNFIIKPQKPHFSHAQLRLNHHHHKRCLLDLHHRQLNFKSYTLPLPRLVLTTISSSSSWFI</sequence>